<proteinExistence type="predicted"/>
<evidence type="ECO:0000313" key="2">
    <source>
        <dbReference type="Proteomes" id="UP000198807"/>
    </source>
</evidence>
<accession>A0A1H7JWP9</accession>
<name>A0A1H7JWP9_9GAMM</name>
<organism evidence="1 2">
    <name type="scientific">Halomonas daqiaonensis</name>
    <dbReference type="NCBI Taxonomy" id="650850"/>
    <lineage>
        <taxon>Bacteria</taxon>
        <taxon>Pseudomonadati</taxon>
        <taxon>Pseudomonadota</taxon>
        <taxon>Gammaproteobacteria</taxon>
        <taxon>Oceanospirillales</taxon>
        <taxon>Halomonadaceae</taxon>
        <taxon>Halomonas</taxon>
    </lineage>
</organism>
<dbReference type="Proteomes" id="UP000198807">
    <property type="component" value="Unassembled WGS sequence"/>
</dbReference>
<protein>
    <submittedName>
        <fullName evidence="1">Uncharacterized protein</fullName>
    </submittedName>
</protein>
<gene>
    <name evidence="1" type="ORF">SAMN04488129_104162</name>
</gene>
<sequence>MAGDASKGLWVTLVSGFLAIAGIGAKGLADLHLERARLDSQLIISALGSSSEESRRETLRLLVDARLIADEQTREGLKQYFEGTSPRTPPQVASFIQSGERVTLTPTTEANANKTDIDLFVCGSAKNSESAEALIDRVHQALNESGEFGRIALKVWEGNLYQEAPESILQGFSTMIVDAGHAESGQVPLMESALSHVSELPPVKVLNNPGPSTPWLISLVLCPG</sequence>
<dbReference type="RefSeq" id="WP_089711074.1">
    <property type="nucleotide sequence ID" value="NZ_FOBC01000004.1"/>
</dbReference>
<dbReference type="AlphaFoldDB" id="A0A1H7JWP9"/>
<reference evidence="2" key="1">
    <citation type="submission" date="2016-10" db="EMBL/GenBank/DDBJ databases">
        <authorList>
            <person name="Varghese N."/>
            <person name="Submissions S."/>
        </authorList>
    </citation>
    <scope>NUCLEOTIDE SEQUENCE [LARGE SCALE GENOMIC DNA]</scope>
    <source>
        <strain evidence="2">CGMCC 1.9150</strain>
    </source>
</reference>
<dbReference type="EMBL" id="FOBC01000004">
    <property type="protein sequence ID" value="SEK79013.1"/>
    <property type="molecule type" value="Genomic_DNA"/>
</dbReference>
<evidence type="ECO:0000313" key="1">
    <source>
        <dbReference type="EMBL" id="SEK79013.1"/>
    </source>
</evidence>
<dbReference type="OrthoDB" id="9932305at2"/>
<keyword evidence="2" id="KW-1185">Reference proteome</keyword>